<sequence length="338" mass="38831">MEPTYSRDECVAAFRDYYAFLASMFMDPTFIIEPPADGWAEITPEVMSDLCKTDEVIDLLRHLPYIRQENNSNQPQGLPGNWFIDWGYTATQMKKGEAHAGNELIMSEGYGNRFSGKIPADCIGLVNGRSREDEDWDVILLDVKYGIIHWMNCPKSVQETASPQSREAMENEEESHELEQGKHEKTVSGNFSGENKNGKADHESAQKAGDINRGEDHQDQRENKDGAKEEYGGSEGNETDEDEDEDEDDEQGEDYDLEWGPSWRVCDFFEMLKNQFRMLNFMPTGPYDVIDIWNDPKIWIERVPENIQARVQSIYRDHGWPDAEKFDKKSCLARIKAS</sequence>
<evidence type="ECO:0000256" key="1">
    <source>
        <dbReference type="SAM" id="MobiDB-lite"/>
    </source>
</evidence>
<dbReference type="AlphaFoldDB" id="A0AAN6RFF3"/>
<name>A0AAN6RFF3_9PLEO</name>
<dbReference type="PANTHER" id="PTHR42029:SF3">
    <property type="entry name" value="AN04G07800"/>
    <property type="match status" value="1"/>
</dbReference>
<protein>
    <submittedName>
        <fullName evidence="2">Uncharacterized protein</fullName>
    </submittedName>
</protein>
<dbReference type="Proteomes" id="UP001280581">
    <property type="component" value="Unassembled WGS sequence"/>
</dbReference>
<dbReference type="EMBL" id="WVTA01000008">
    <property type="protein sequence ID" value="KAK3208203.1"/>
    <property type="molecule type" value="Genomic_DNA"/>
</dbReference>
<organism evidence="2 3">
    <name type="scientific">Pseudopithomyces chartarum</name>
    <dbReference type="NCBI Taxonomy" id="1892770"/>
    <lineage>
        <taxon>Eukaryota</taxon>
        <taxon>Fungi</taxon>
        <taxon>Dikarya</taxon>
        <taxon>Ascomycota</taxon>
        <taxon>Pezizomycotina</taxon>
        <taxon>Dothideomycetes</taxon>
        <taxon>Pleosporomycetidae</taxon>
        <taxon>Pleosporales</taxon>
        <taxon>Massarineae</taxon>
        <taxon>Didymosphaeriaceae</taxon>
        <taxon>Pseudopithomyces</taxon>
    </lineage>
</organism>
<dbReference type="PANTHER" id="PTHR42029">
    <property type="entry name" value="AN04G07800"/>
    <property type="match status" value="1"/>
</dbReference>
<feature type="compositionally biased region" description="Basic and acidic residues" evidence="1">
    <location>
        <begin position="177"/>
        <end position="186"/>
    </location>
</feature>
<feature type="compositionally biased region" description="Basic and acidic residues" evidence="1">
    <location>
        <begin position="196"/>
        <end position="231"/>
    </location>
</feature>
<evidence type="ECO:0000313" key="3">
    <source>
        <dbReference type="Proteomes" id="UP001280581"/>
    </source>
</evidence>
<reference evidence="2 3" key="1">
    <citation type="submission" date="2021-02" db="EMBL/GenBank/DDBJ databases">
        <title>Genome assembly of Pseudopithomyces chartarum.</title>
        <authorList>
            <person name="Jauregui R."/>
            <person name="Singh J."/>
            <person name="Voisey C."/>
        </authorList>
    </citation>
    <scope>NUCLEOTIDE SEQUENCE [LARGE SCALE GENOMIC DNA]</scope>
    <source>
        <strain evidence="2 3">AGR01</strain>
    </source>
</reference>
<proteinExistence type="predicted"/>
<gene>
    <name evidence="2" type="ORF">GRF29_96g1806671</name>
</gene>
<feature type="region of interest" description="Disordered" evidence="1">
    <location>
        <begin position="158"/>
        <end position="257"/>
    </location>
</feature>
<evidence type="ECO:0000313" key="2">
    <source>
        <dbReference type="EMBL" id="KAK3208203.1"/>
    </source>
</evidence>
<comment type="caution">
    <text evidence="2">The sequence shown here is derived from an EMBL/GenBank/DDBJ whole genome shotgun (WGS) entry which is preliminary data.</text>
</comment>
<feature type="compositionally biased region" description="Acidic residues" evidence="1">
    <location>
        <begin position="237"/>
        <end position="257"/>
    </location>
</feature>
<accession>A0AAN6RFF3</accession>
<keyword evidence="3" id="KW-1185">Reference proteome</keyword>